<accession>L0DFL0</accession>
<dbReference type="EMBL" id="CP003364">
    <property type="protein sequence ID" value="AGA27436.1"/>
    <property type="molecule type" value="Genomic_DNA"/>
</dbReference>
<evidence type="ECO:0000313" key="5">
    <source>
        <dbReference type="Proteomes" id="UP000010798"/>
    </source>
</evidence>
<evidence type="ECO:0000313" key="4">
    <source>
        <dbReference type="EMBL" id="AGA27436.1"/>
    </source>
</evidence>
<dbReference type="PROSITE" id="PS50234">
    <property type="entry name" value="VWFA"/>
    <property type="match status" value="1"/>
</dbReference>
<evidence type="ECO:0000259" key="3">
    <source>
        <dbReference type="PROSITE" id="PS50234"/>
    </source>
</evidence>
<keyword evidence="2" id="KW-0812">Transmembrane</keyword>
<dbReference type="Pfam" id="PF13519">
    <property type="entry name" value="VWA_2"/>
    <property type="match status" value="1"/>
</dbReference>
<dbReference type="RefSeq" id="WP_015246584.1">
    <property type="nucleotide sequence ID" value="NC_019892.1"/>
</dbReference>
<feature type="domain" description="VWFA" evidence="3">
    <location>
        <begin position="171"/>
        <end position="335"/>
    </location>
</feature>
<evidence type="ECO:0000256" key="2">
    <source>
        <dbReference type="SAM" id="Phobius"/>
    </source>
</evidence>
<evidence type="ECO:0000256" key="1">
    <source>
        <dbReference type="SAM" id="MobiDB-lite"/>
    </source>
</evidence>
<dbReference type="SMART" id="SM00327">
    <property type="entry name" value="VWA"/>
    <property type="match status" value="1"/>
</dbReference>
<keyword evidence="5" id="KW-1185">Reference proteome</keyword>
<organism evidence="4 5">
    <name type="scientific">Singulisphaera acidiphila (strain ATCC BAA-1392 / DSM 18658 / VKM B-2454 / MOB10)</name>
    <dbReference type="NCBI Taxonomy" id="886293"/>
    <lineage>
        <taxon>Bacteria</taxon>
        <taxon>Pseudomonadati</taxon>
        <taxon>Planctomycetota</taxon>
        <taxon>Planctomycetia</taxon>
        <taxon>Isosphaerales</taxon>
        <taxon>Isosphaeraceae</taxon>
        <taxon>Singulisphaera</taxon>
    </lineage>
</organism>
<dbReference type="OrthoDB" id="272806at2"/>
<dbReference type="AlphaFoldDB" id="L0DFL0"/>
<feature type="compositionally biased region" description="Gly residues" evidence="1">
    <location>
        <begin position="67"/>
        <end position="78"/>
    </location>
</feature>
<feature type="transmembrane region" description="Helical" evidence="2">
    <location>
        <begin position="20"/>
        <end position="43"/>
    </location>
</feature>
<dbReference type="InterPro" id="IPR036465">
    <property type="entry name" value="vWFA_dom_sf"/>
</dbReference>
<dbReference type="Gene3D" id="3.40.50.410">
    <property type="entry name" value="von Willebrand factor, type A domain"/>
    <property type="match status" value="1"/>
</dbReference>
<name>L0DFL0_SINAD</name>
<feature type="region of interest" description="Disordered" evidence="1">
    <location>
        <begin position="56"/>
        <end position="78"/>
    </location>
</feature>
<dbReference type="HOGENOM" id="CLU_831009_0_0_0"/>
<dbReference type="Proteomes" id="UP000010798">
    <property type="component" value="Chromosome"/>
</dbReference>
<sequence>MPPWKKLRGRSSPLTDPRSLGSSLLFHIILFVVASLAALSIAVPAAPERSQALRGELDSVDNRASKDGGGGPGELGGEGLIEVLPAANGSTPRGEGLDPAADALLAEILPTAASTDAAQRALPGPQTSGLGVLPGPGIGGGGGSGGGSNGGVGRGVGPGTEFFGAREHAGSFTYVIDCSGSMATRNALDVAKRELLASLGQLPSDATFGVVFYNLHATTLADLQGRRGLMAATAVNKSRVRSQLDAIVPDGGTDHMVALREALGRHPEVIFFLTDADLMTNSDVAEILAEAGKTRIQAIEFGRGPEVGGSGPLKKLATSTGGSYRYLDVTSFPRR</sequence>
<reference evidence="4 5" key="1">
    <citation type="submission" date="2012-02" db="EMBL/GenBank/DDBJ databases">
        <title>Complete sequence of chromosome of Singulisphaera acidiphila DSM 18658.</title>
        <authorList>
            <consortium name="US DOE Joint Genome Institute (JGI-PGF)"/>
            <person name="Lucas S."/>
            <person name="Copeland A."/>
            <person name="Lapidus A."/>
            <person name="Glavina del Rio T."/>
            <person name="Dalin E."/>
            <person name="Tice H."/>
            <person name="Bruce D."/>
            <person name="Goodwin L."/>
            <person name="Pitluck S."/>
            <person name="Peters L."/>
            <person name="Ovchinnikova G."/>
            <person name="Chertkov O."/>
            <person name="Kyrpides N."/>
            <person name="Mavromatis K."/>
            <person name="Ivanova N."/>
            <person name="Brettin T."/>
            <person name="Detter J.C."/>
            <person name="Han C."/>
            <person name="Larimer F."/>
            <person name="Land M."/>
            <person name="Hauser L."/>
            <person name="Markowitz V."/>
            <person name="Cheng J.-F."/>
            <person name="Hugenholtz P."/>
            <person name="Woyke T."/>
            <person name="Wu D."/>
            <person name="Tindall B."/>
            <person name="Pomrenke H."/>
            <person name="Brambilla E."/>
            <person name="Klenk H.-P."/>
            <person name="Eisen J.A."/>
        </authorList>
    </citation>
    <scope>NUCLEOTIDE SEQUENCE [LARGE SCALE GENOMIC DNA]</scope>
    <source>
        <strain evidence="5">ATCC BAA-1392 / DSM 18658 / VKM B-2454 / MOB10</strain>
    </source>
</reference>
<proteinExistence type="predicted"/>
<dbReference type="SUPFAM" id="SSF53300">
    <property type="entry name" value="vWA-like"/>
    <property type="match status" value="1"/>
</dbReference>
<keyword evidence="2" id="KW-1133">Transmembrane helix</keyword>
<dbReference type="STRING" id="886293.Sinac_3163"/>
<gene>
    <name evidence="4" type="ordered locus">Sinac_3163</name>
</gene>
<dbReference type="InterPro" id="IPR002035">
    <property type="entry name" value="VWF_A"/>
</dbReference>
<protein>
    <recommendedName>
        <fullName evidence="3">VWFA domain-containing protein</fullName>
    </recommendedName>
</protein>
<feature type="compositionally biased region" description="Basic and acidic residues" evidence="1">
    <location>
        <begin position="56"/>
        <end position="66"/>
    </location>
</feature>
<dbReference type="KEGG" id="saci:Sinac_3163"/>
<keyword evidence="2" id="KW-0472">Membrane</keyword>
<dbReference type="eggNOG" id="COG2304">
    <property type="taxonomic scope" value="Bacteria"/>
</dbReference>